<dbReference type="Proteomes" id="UP001165082">
    <property type="component" value="Unassembled WGS sequence"/>
</dbReference>
<dbReference type="PANTHER" id="PTHR12406:SF7">
    <property type="entry name" value="PATATIN-LIKE PHOSPHOLIPASE DOMAIN-CONTAINING PROTEIN 4"/>
    <property type="match status" value="1"/>
</dbReference>
<dbReference type="OrthoDB" id="197155at2759"/>
<organism evidence="4 5">
    <name type="scientific">Triparma retinervis</name>
    <dbReference type="NCBI Taxonomy" id="2557542"/>
    <lineage>
        <taxon>Eukaryota</taxon>
        <taxon>Sar</taxon>
        <taxon>Stramenopiles</taxon>
        <taxon>Ochrophyta</taxon>
        <taxon>Bolidophyceae</taxon>
        <taxon>Parmales</taxon>
        <taxon>Triparmaceae</taxon>
        <taxon>Triparma</taxon>
    </lineage>
</organism>
<dbReference type="GO" id="GO:0005737">
    <property type="term" value="C:cytoplasm"/>
    <property type="evidence" value="ECO:0007669"/>
    <property type="project" value="TreeGrafter"/>
</dbReference>
<dbReference type="GO" id="GO:0016020">
    <property type="term" value="C:membrane"/>
    <property type="evidence" value="ECO:0007669"/>
    <property type="project" value="TreeGrafter"/>
</dbReference>
<evidence type="ECO:0000256" key="1">
    <source>
        <dbReference type="ARBA" id="ARBA00023098"/>
    </source>
</evidence>
<keyword evidence="5" id="KW-1185">Reference proteome</keyword>
<keyword evidence="1 2" id="KW-0443">Lipid metabolism</keyword>
<dbReference type="GO" id="GO:0019433">
    <property type="term" value="P:triglyceride catabolic process"/>
    <property type="evidence" value="ECO:0007669"/>
    <property type="project" value="TreeGrafter"/>
</dbReference>
<dbReference type="GO" id="GO:0005811">
    <property type="term" value="C:lipid droplet"/>
    <property type="evidence" value="ECO:0007669"/>
    <property type="project" value="TreeGrafter"/>
</dbReference>
<dbReference type="InterPro" id="IPR016035">
    <property type="entry name" value="Acyl_Trfase/lysoPLipase"/>
</dbReference>
<comment type="caution">
    <text evidence="4">The sequence shown here is derived from an EMBL/GenBank/DDBJ whole genome shotgun (WGS) entry which is preliminary data.</text>
</comment>
<dbReference type="Pfam" id="PF01734">
    <property type="entry name" value="Patatin"/>
    <property type="match status" value="1"/>
</dbReference>
<dbReference type="PROSITE" id="PS51635">
    <property type="entry name" value="PNPLA"/>
    <property type="match status" value="1"/>
</dbReference>
<keyword evidence="2" id="KW-0442">Lipid degradation</keyword>
<dbReference type="EMBL" id="BRXZ01002862">
    <property type="protein sequence ID" value="GMH71734.1"/>
    <property type="molecule type" value="Genomic_DNA"/>
</dbReference>
<evidence type="ECO:0000259" key="3">
    <source>
        <dbReference type="PROSITE" id="PS51635"/>
    </source>
</evidence>
<dbReference type="SUPFAM" id="SSF52151">
    <property type="entry name" value="FabD/lysophospholipase-like"/>
    <property type="match status" value="1"/>
</dbReference>
<feature type="short sequence motif" description="GXSXG" evidence="2">
    <location>
        <begin position="90"/>
        <end position="94"/>
    </location>
</feature>
<gene>
    <name evidence="4" type="ORF">TrRE_jg1802</name>
</gene>
<evidence type="ECO:0000256" key="2">
    <source>
        <dbReference type="PROSITE-ProRule" id="PRU01161"/>
    </source>
</evidence>
<feature type="short sequence motif" description="DGA/G" evidence="2">
    <location>
        <begin position="214"/>
        <end position="216"/>
    </location>
</feature>
<feature type="active site" description="Proton acceptor" evidence="2">
    <location>
        <position position="214"/>
    </location>
</feature>
<evidence type="ECO:0000313" key="4">
    <source>
        <dbReference type="EMBL" id="GMH71734.1"/>
    </source>
</evidence>
<dbReference type="AlphaFoldDB" id="A0A9W7E7Y6"/>
<dbReference type="Gene3D" id="3.40.1090.10">
    <property type="entry name" value="Cytosolic phospholipase A2 catalytic domain"/>
    <property type="match status" value="1"/>
</dbReference>
<sequence length="279" mass="30643">MGYLVNKSSRLLDSISSTRKTPKRTYAINSLFPLPPRSPTRRADAGSGSVPRLPPSITFSGCSWNLFYHLGVAKCVKSKYPNGTTFTCAGVSCGALMAYALADGLDLGLMSDFMHEMLQDASYRTNPMSPAGSMTKIVRGGLEKFMVEGAAVRCRGRLKVGVSEFKSLRGERFINKVWSEWGSDSELVDCIMASCYVPVYYEEPTILDGKLCLDGGITDNLPEIPGYVRVCPYSKEAEIGNRRGKAIPSWSAILPGGKEDMERLEGMGWEDAEAWFQNN</sequence>
<comment type="caution">
    <text evidence="2">Lacks conserved residue(s) required for the propagation of feature annotation.</text>
</comment>
<name>A0A9W7E7Y6_9STRA</name>
<feature type="domain" description="PNPLA" evidence="3">
    <location>
        <begin position="57"/>
        <end position="227"/>
    </location>
</feature>
<dbReference type="PANTHER" id="PTHR12406">
    <property type="entry name" value="CALCIUM-INDEPENDENT PHOSPHOLIPASE A2 IPLA2 -RELATED"/>
    <property type="match status" value="1"/>
</dbReference>
<accession>A0A9W7E7Y6</accession>
<feature type="active site" description="Nucleophile" evidence="2">
    <location>
        <position position="92"/>
    </location>
</feature>
<dbReference type="GO" id="GO:0055088">
    <property type="term" value="P:lipid homeostasis"/>
    <property type="evidence" value="ECO:0007669"/>
    <property type="project" value="TreeGrafter"/>
</dbReference>
<protein>
    <recommendedName>
        <fullName evidence="3">PNPLA domain-containing protein</fullName>
    </recommendedName>
</protein>
<keyword evidence="2" id="KW-0378">Hydrolase</keyword>
<dbReference type="GO" id="GO:0004806">
    <property type="term" value="F:triacylglycerol lipase activity"/>
    <property type="evidence" value="ECO:0007669"/>
    <property type="project" value="TreeGrafter"/>
</dbReference>
<reference evidence="4" key="1">
    <citation type="submission" date="2022-07" db="EMBL/GenBank/DDBJ databases">
        <title>Genome analysis of Parmales, a sister group of diatoms, reveals the evolutionary specialization of diatoms from phago-mixotrophs to photoautotrophs.</title>
        <authorList>
            <person name="Ban H."/>
            <person name="Sato S."/>
            <person name="Yoshikawa S."/>
            <person name="Kazumasa Y."/>
            <person name="Nakamura Y."/>
            <person name="Ichinomiya M."/>
            <person name="Saitoh K."/>
            <person name="Sato N."/>
            <person name="Blanc-Mathieu R."/>
            <person name="Endo H."/>
            <person name="Kuwata A."/>
            <person name="Ogata H."/>
        </authorList>
    </citation>
    <scope>NUCLEOTIDE SEQUENCE</scope>
</reference>
<dbReference type="InterPro" id="IPR033562">
    <property type="entry name" value="PLPL"/>
</dbReference>
<evidence type="ECO:0000313" key="5">
    <source>
        <dbReference type="Proteomes" id="UP001165082"/>
    </source>
</evidence>
<dbReference type="InterPro" id="IPR002641">
    <property type="entry name" value="PNPLA_dom"/>
</dbReference>
<proteinExistence type="predicted"/>